<accession>A0ACB9STI1</accession>
<evidence type="ECO:0000313" key="2">
    <source>
        <dbReference type="Proteomes" id="UP001056778"/>
    </source>
</evidence>
<organism evidence="1 2">
    <name type="scientific">Holotrichia oblita</name>
    <name type="common">Chafer beetle</name>
    <dbReference type="NCBI Taxonomy" id="644536"/>
    <lineage>
        <taxon>Eukaryota</taxon>
        <taxon>Metazoa</taxon>
        <taxon>Ecdysozoa</taxon>
        <taxon>Arthropoda</taxon>
        <taxon>Hexapoda</taxon>
        <taxon>Insecta</taxon>
        <taxon>Pterygota</taxon>
        <taxon>Neoptera</taxon>
        <taxon>Endopterygota</taxon>
        <taxon>Coleoptera</taxon>
        <taxon>Polyphaga</taxon>
        <taxon>Scarabaeiformia</taxon>
        <taxon>Scarabaeidae</taxon>
        <taxon>Melolonthinae</taxon>
        <taxon>Holotrichia</taxon>
    </lineage>
</organism>
<keyword evidence="2" id="KW-1185">Reference proteome</keyword>
<comment type="caution">
    <text evidence="1">The sequence shown here is derived from an EMBL/GenBank/DDBJ whole genome shotgun (WGS) entry which is preliminary data.</text>
</comment>
<protein>
    <submittedName>
        <fullName evidence="1">Protein eva-1</fullName>
    </submittedName>
</protein>
<reference evidence="1" key="1">
    <citation type="submission" date="2022-04" db="EMBL/GenBank/DDBJ databases">
        <title>Chromosome-scale genome assembly of Holotrichia oblita Faldermann.</title>
        <authorList>
            <person name="Rongchong L."/>
        </authorList>
    </citation>
    <scope>NUCLEOTIDE SEQUENCE</scope>
    <source>
        <strain evidence="1">81SQS9</strain>
    </source>
</reference>
<name>A0ACB9STI1_HOLOL</name>
<dbReference type="EMBL" id="CM043021">
    <property type="protein sequence ID" value="KAI4458545.1"/>
    <property type="molecule type" value="Genomic_DNA"/>
</dbReference>
<gene>
    <name evidence="1" type="ORF">MML48_7g00008921</name>
</gene>
<sequence length="350" mass="40120">MLQGEQSQVKVNSLAEKWAPLVWLASDEKYFPLSVEEFLQHVDPIEKDGRIISGENMLPVGRTSKSLYLIPKKGLNILKDNTSFLNGRNPLNASVPVYVTISDCSRSPTPPFLNSFKYSWNKLGIFTKVHAKDMAPNAALKKPSFLITYWMFYPYNEGKKLCFLGKLPAPLIFNKCIGKQKPVGNHIGDFEHISFAFDENFAPQELFLALHDIGIYYTYDPVSKIFINSGYLNQKGITQTSEFPSVVRTLEGRPILFAAKGSHGFWSAPGKYYYFKLPKLADITDYGTPWKTWKHLQIYREDYDKPQVWMRYFGRWGNPKSNCFLFSKIGLCEFSDGPYGISQRKNDFQC</sequence>
<proteinExistence type="predicted"/>
<evidence type="ECO:0000313" key="1">
    <source>
        <dbReference type="EMBL" id="KAI4458545.1"/>
    </source>
</evidence>
<dbReference type="Proteomes" id="UP001056778">
    <property type="component" value="Chromosome 7"/>
</dbReference>